<comment type="caution">
    <text evidence="12">The sequence shown here is derived from an EMBL/GenBank/DDBJ whole genome shotgun (WGS) entry which is preliminary data.</text>
</comment>
<dbReference type="EMBL" id="JBHRZO010000018">
    <property type="protein sequence ID" value="MFC3847733.1"/>
    <property type="molecule type" value="Genomic_DNA"/>
</dbReference>
<dbReference type="NCBIfam" id="NF004349">
    <property type="entry name" value="PRK05729.1"/>
    <property type="match status" value="1"/>
</dbReference>
<dbReference type="InterPro" id="IPR033705">
    <property type="entry name" value="Anticodon_Ia_Val"/>
</dbReference>
<dbReference type="PROSITE" id="PS00178">
    <property type="entry name" value="AA_TRNA_LIGASE_I"/>
    <property type="match status" value="1"/>
</dbReference>
<dbReference type="NCBIfam" id="TIGR00422">
    <property type="entry name" value="valS"/>
    <property type="match status" value="1"/>
</dbReference>
<dbReference type="InterPro" id="IPR037118">
    <property type="entry name" value="Val-tRNA_synth_C_sf"/>
</dbReference>
<feature type="short sequence motif" description="'HIGH' region" evidence="8">
    <location>
        <begin position="40"/>
        <end position="50"/>
    </location>
</feature>
<dbReference type="InterPro" id="IPR002300">
    <property type="entry name" value="aa-tRNA-synth_Ia"/>
</dbReference>
<dbReference type="EC" id="6.1.1.9" evidence="8"/>
<evidence type="ECO:0000313" key="12">
    <source>
        <dbReference type="EMBL" id="MFC3847733.1"/>
    </source>
</evidence>
<name>A0ABV7ZGS7_9HELI</name>
<feature type="short sequence motif" description="'KMSKS' region" evidence="8">
    <location>
        <begin position="523"/>
        <end position="527"/>
    </location>
</feature>
<dbReference type="Gene3D" id="1.10.287.380">
    <property type="entry name" value="Valyl-tRNA synthetase, C-terminal domain"/>
    <property type="match status" value="1"/>
</dbReference>
<feature type="coiled-coil region" evidence="8">
    <location>
        <begin position="794"/>
        <end position="861"/>
    </location>
</feature>
<comment type="similarity">
    <text evidence="8">Belongs to the class-I aminoacyl-tRNA synthetase family. ValS type 1 subfamily.</text>
</comment>
<dbReference type="SUPFAM" id="SSF50677">
    <property type="entry name" value="ValRS/IleRS/LeuRS editing domain"/>
    <property type="match status" value="1"/>
</dbReference>
<comment type="domain">
    <text evidence="8">The C-terminal coiled-coil domain is crucial for aminoacylation activity.</text>
</comment>
<evidence type="ECO:0000256" key="3">
    <source>
        <dbReference type="ARBA" id="ARBA00022741"/>
    </source>
</evidence>
<evidence type="ECO:0000256" key="5">
    <source>
        <dbReference type="ARBA" id="ARBA00022917"/>
    </source>
</evidence>
<dbReference type="InterPro" id="IPR013155">
    <property type="entry name" value="M/V/L/I-tRNA-synth_anticd-bd"/>
</dbReference>
<keyword evidence="4 8" id="KW-0067">ATP-binding</keyword>
<comment type="domain">
    <text evidence="8">ValRS has two distinct active sites: one for aminoacylation and one for editing. The misactivated threonine is translocated from the active site to the editing site.</text>
</comment>
<comment type="subcellular location">
    <subcellularLocation>
        <location evidence="8">Cytoplasm</location>
    </subcellularLocation>
</comment>
<gene>
    <name evidence="8" type="primary">valS</name>
    <name evidence="12" type="ORF">ACFOPX_04195</name>
</gene>
<comment type="catalytic activity">
    <reaction evidence="7 8">
        <text>tRNA(Val) + L-valine + ATP = L-valyl-tRNA(Val) + AMP + diphosphate</text>
        <dbReference type="Rhea" id="RHEA:10704"/>
        <dbReference type="Rhea" id="RHEA-COMP:9672"/>
        <dbReference type="Rhea" id="RHEA-COMP:9708"/>
        <dbReference type="ChEBI" id="CHEBI:30616"/>
        <dbReference type="ChEBI" id="CHEBI:33019"/>
        <dbReference type="ChEBI" id="CHEBI:57762"/>
        <dbReference type="ChEBI" id="CHEBI:78442"/>
        <dbReference type="ChEBI" id="CHEBI:78537"/>
        <dbReference type="ChEBI" id="CHEBI:456215"/>
        <dbReference type="EC" id="6.1.1.9"/>
    </reaction>
</comment>
<reference evidence="13" key="1">
    <citation type="journal article" date="2019" name="Int. J. Syst. Evol. Microbiol.">
        <title>The Global Catalogue of Microorganisms (GCM) 10K type strain sequencing project: providing services to taxonomists for standard genome sequencing and annotation.</title>
        <authorList>
            <consortium name="The Broad Institute Genomics Platform"/>
            <consortium name="The Broad Institute Genome Sequencing Center for Infectious Disease"/>
            <person name="Wu L."/>
            <person name="Ma J."/>
        </authorList>
    </citation>
    <scope>NUCLEOTIDE SEQUENCE [LARGE SCALE GENOMIC DNA]</scope>
    <source>
        <strain evidence="13">CCUG 53816</strain>
    </source>
</reference>
<evidence type="ECO:0000256" key="2">
    <source>
        <dbReference type="ARBA" id="ARBA00022598"/>
    </source>
</evidence>
<dbReference type="Proteomes" id="UP001595783">
    <property type="component" value="Unassembled WGS sequence"/>
</dbReference>
<evidence type="ECO:0000259" key="9">
    <source>
        <dbReference type="Pfam" id="PF00133"/>
    </source>
</evidence>
<evidence type="ECO:0000259" key="11">
    <source>
        <dbReference type="Pfam" id="PF10458"/>
    </source>
</evidence>
<dbReference type="SUPFAM" id="SSF52374">
    <property type="entry name" value="Nucleotidylyl transferase"/>
    <property type="match status" value="1"/>
</dbReference>
<evidence type="ECO:0000256" key="1">
    <source>
        <dbReference type="ARBA" id="ARBA00022490"/>
    </source>
</evidence>
<dbReference type="Pfam" id="PF08264">
    <property type="entry name" value="Anticodon_1"/>
    <property type="match status" value="1"/>
</dbReference>
<dbReference type="InterPro" id="IPR009008">
    <property type="entry name" value="Val/Leu/Ile-tRNA-synth_edit"/>
</dbReference>
<evidence type="ECO:0000256" key="4">
    <source>
        <dbReference type="ARBA" id="ARBA00022840"/>
    </source>
</evidence>
<dbReference type="InterPro" id="IPR009080">
    <property type="entry name" value="tRNAsynth_Ia_anticodon-bd"/>
</dbReference>
<feature type="domain" description="Valyl-tRNA synthetase tRNA-binding arm" evidence="11">
    <location>
        <begin position="793"/>
        <end position="855"/>
    </location>
</feature>
<dbReference type="SUPFAM" id="SSF46589">
    <property type="entry name" value="tRNA-binding arm"/>
    <property type="match status" value="1"/>
</dbReference>
<dbReference type="PRINTS" id="PR00986">
    <property type="entry name" value="TRNASYNTHVAL"/>
</dbReference>
<keyword evidence="2 8" id="KW-0436">Ligase</keyword>
<dbReference type="CDD" id="cd00817">
    <property type="entry name" value="ValRS_core"/>
    <property type="match status" value="1"/>
</dbReference>
<dbReference type="InterPro" id="IPR019499">
    <property type="entry name" value="Val-tRNA_synth_tRNA-bd"/>
</dbReference>
<evidence type="ECO:0000313" key="13">
    <source>
        <dbReference type="Proteomes" id="UP001595783"/>
    </source>
</evidence>
<feature type="domain" description="Aminoacyl-tRNA synthetase class Ia" evidence="9">
    <location>
        <begin position="16"/>
        <end position="561"/>
    </location>
</feature>
<evidence type="ECO:0000256" key="7">
    <source>
        <dbReference type="ARBA" id="ARBA00047552"/>
    </source>
</evidence>
<feature type="binding site" evidence="8">
    <location>
        <position position="526"/>
    </location>
    <ligand>
        <name>ATP</name>
        <dbReference type="ChEBI" id="CHEBI:30616"/>
    </ligand>
</feature>
<evidence type="ECO:0000256" key="8">
    <source>
        <dbReference type="HAMAP-Rule" id="MF_02004"/>
    </source>
</evidence>
<proteinExistence type="inferred from homology"/>
<keyword evidence="13" id="KW-1185">Reference proteome</keyword>
<dbReference type="PANTHER" id="PTHR11946:SF93">
    <property type="entry name" value="VALINE--TRNA LIGASE, CHLOROPLASTIC_MITOCHONDRIAL 2"/>
    <property type="match status" value="1"/>
</dbReference>
<evidence type="ECO:0000256" key="6">
    <source>
        <dbReference type="ARBA" id="ARBA00023146"/>
    </source>
</evidence>
<comment type="function">
    <text evidence="8">Catalyzes the attachment of valine to tRNA(Val). As ValRS can inadvertently accommodate and process structurally similar amino acids such as threonine, to avoid such errors, it has a 'posttransfer' editing activity that hydrolyzes mischarged Thr-tRNA(Val) in a tRNA-dependent manner.</text>
</comment>
<dbReference type="InterPro" id="IPR002303">
    <property type="entry name" value="Valyl-tRNA_ligase"/>
</dbReference>
<dbReference type="RefSeq" id="WP_104752478.1">
    <property type="nucleotide sequence ID" value="NZ_FZMF01000028.1"/>
</dbReference>
<dbReference type="Gene3D" id="3.40.50.620">
    <property type="entry name" value="HUPs"/>
    <property type="match status" value="2"/>
</dbReference>
<comment type="subunit">
    <text evidence="8">Monomer.</text>
</comment>
<dbReference type="CDD" id="cd07962">
    <property type="entry name" value="Anticodon_Ia_Val"/>
    <property type="match status" value="1"/>
</dbReference>
<protein>
    <recommendedName>
        <fullName evidence="8">Valine--tRNA ligase</fullName>
        <ecNumber evidence="8">6.1.1.9</ecNumber>
    </recommendedName>
    <alternativeName>
        <fullName evidence="8">Valyl-tRNA synthetase</fullName>
        <shortName evidence="8">ValRS</shortName>
    </alternativeName>
</protein>
<dbReference type="InterPro" id="IPR014729">
    <property type="entry name" value="Rossmann-like_a/b/a_fold"/>
</dbReference>
<dbReference type="PANTHER" id="PTHR11946">
    <property type="entry name" value="VALYL-TRNA SYNTHETASES"/>
    <property type="match status" value="1"/>
</dbReference>
<accession>A0ABV7ZGS7</accession>
<dbReference type="SUPFAM" id="SSF47323">
    <property type="entry name" value="Anticodon-binding domain of a subclass of class I aminoacyl-tRNA synthetases"/>
    <property type="match status" value="1"/>
</dbReference>
<dbReference type="InterPro" id="IPR001412">
    <property type="entry name" value="aa-tRNA-synth_I_CS"/>
</dbReference>
<dbReference type="HAMAP" id="MF_02004">
    <property type="entry name" value="Val_tRNA_synth_type1"/>
    <property type="match status" value="1"/>
</dbReference>
<keyword evidence="1 8" id="KW-0963">Cytoplasm</keyword>
<dbReference type="Pfam" id="PF00133">
    <property type="entry name" value="tRNA-synt_1"/>
    <property type="match status" value="1"/>
</dbReference>
<sequence>MDFPPFDLRLEKRYYQLCKERGYFEVGAQGQPFALMMPPPNITGRLHIGHALTLSLQDILARYKRMDGYRVLYQPGLDHAGIATQNVVEKQLLAQGVRKEQIGREAFVQKVWEWKQACAHQIGAQMQELGLSCAWSRLRFTMDTGLQRAVRVAFKEWYERGLIVQDFYMVNWCTKDGALADIEVEYAQEEGKLYYLRYGLERGGVVVVATTRPETFFGDVALMVHPEDSRYQHLIGQRAILPLSGRSIPIIGDAYVDPNFGTGCVKVTSAHDFNDYEVGKRHHLEPLVIFDTHGILNTHALEFAGQERLKARPAIVEVLQAQGFIEKIEAHTHQVGKCYRCNNTIEPYISKQWFVKKEVAQGAIEKVKAGLAQFFPSTWRNNYNAWMEQLRDWCISRQLWWGHRIPVFTCANHHQFVSIDDPTHCPQCGNLHLSQDPDVLDTWFSSALWPFSTLGWGQEGMPEELFSARDLQDFYPNSVLVTGFDILFFWVARMLLAGESLLGALPFKDIYLHALVRDEKGEKMSKSKGNVLDPLEIIAKDGVDSLRFALAMLSVQGRDLLLSKESIEQARHFTHKLYNATLLLSKRAQELGTQAGESMLGAYARSRLHATTKEVRQALESYRFNDAARLLYRFLWGEFCDWMLEFLKADQQSATIHALIAVFKDALKLLHPFMPFVSEYLYHHLEGTSLENAPSIMLAPYPKNTERDLELEKVFEAIKEGCTAFRRLKVLLGIARLPKGFIQSPLSLDSQALGFIAKLTKIDCVAMVQNKPQGALSDVGQWVSVHVSLKGVDVRALQERLKAQLGKLEKEKAKLNLDNPQFLAKAPQALLENLRARAQEIAQKESQIQNELTLLESAKDDHV</sequence>
<dbReference type="GO" id="GO:0004832">
    <property type="term" value="F:valine-tRNA ligase activity"/>
    <property type="evidence" value="ECO:0007669"/>
    <property type="project" value="UniProtKB-EC"/>
</dbReference>
<keyword evidence="8" id="KW-0175">Coiled coil</keyword>
<keyword evidence="3 8" id="KW-0547">Nucleotide-binding</keyword>
<feature type="domain" description="Methionyl/Valyl/Leucyl/Isoleucyl-tRNA synthetase anticodon-binding" evidence="10">
    <location>
        <begin position="603"/>
        <end position="735"/>
    </location>
</feature>
<dbReference type="Pfam" id="PF10458">
    <property type="entry name" value="Val_tRNA-synt_C"/>
    <property type="match status" value="1"/>
</dbReference>
<dbReference type="Gene3D" id="1.10.730.10">
    <property type="entry name" value="Isoleucyl-tRNA Synthetase, Domain 1"/>
    <property type="match status" value="1"/>
</dbReference>
<keyword evidence="6 8" id="KW-0030">Aminoacyl-tRNA synthetase</keyword>
<dbReference type="InterPro" id="IPR010978">
    <property type="entry name" value="tRNA-bd_arm"/>
</dbReference>
<evidence type="ECO:0000259" key="10">
    <source>
        <dbReference type="Pfam" id="PF08264"/>
    </source>
</evidence>
<keyword evidence="5 8" id="KW-0648">Protein biosynthesis</keyword>
<dbReference type="Gene3D" id="3.90.740.10">
    <property type="entry name" value="Valyl/Leucyl/Isoleucyl-tRNA synthetase, editing domain"/>
    <property type="match status" value="1"/>
</dbReference>
<organism evidence="12 13">
    <name type="scientific">Helicobacter baculiformis</name>
    <dbReference type="NCBI Taxonomy" id="427351"/>
    <lineage>
        <taxon>Bacteria</taxon>
        <taxon>Pseudomonadati</taxon>
        <taxon>Campylobacterota</taxon>
        <taxon>Epsilonproteobacteria</taxon>
        <taxon>Campylobacterales</taxon>
        <taxon>Helicobacteraceae</taxon>
        <taxon>Helicobacter</taxon>
    </lineage>
</organism>